<evidence type="ECO:0000313" key="1">
    <source>
        <dbReference type="EMBL" id="WOC51991.1"/>
    </source>
</evidence>
<sequence length="39" mass="4356">MLSPEDYRAFSWQYINQIVEALSEVALCGGFLAKVVGLH</sequence>
<gene>
    <name evidence="1" type="ORF">BPO_1344</name>
</gene>
<dbReference type="KEGG" id="bpor:BPO_1344"/>
<keyword evidence="2" id="KW-1185">Reference proteome</keyword>
<organism evidence="1 2">
    <name type="scientific">Bergeyella porcorum</name>
    <dbReference type="NCBI Taxonomy" id="1735111"/>
    <lineage>
        <taxon>Bacteria</taxon>
        <taxon>Pseudomonadati</taxon>
        <taxon>Bacteroidota</taxon>
        <taxon>Flavobacteriia</taxon>
        <taxon>Flavobacteriales</taxon>
        <taxon>Weeksellaceae</taxon>
        <taxon>Bergeyella</taxon>
    </lineage>
</organism>
<dbReference type="AlphaFoldDB" id="A0AAU0F1P8"/>
<name>A0AAU0F1P8_9FLAO</name>
<dbReference type="Proteomes" id="UP001432059">
    <property type="component" value="Chromosome"/>
</dbReference>
<proteinExistence type="predicted"/>
<reference evidence="1" key="1">
    <citation type="submission" date="2023-10" db="EMBL/GenBank/DDBJ databases">
        <title>Characterization and whole genome sequencing of a novel strain of Bergeyella porcorum QD2021 isolated from pig.</title>
        <authorList>
            <person name="Liu G."/>
            <person name="Chen C."/>
            <person name="Han X."/>
        </authorList>
    </citation>
    <scope>NUCLEOTIDE SEQUENCE</scope>
    <source>
        <strain evidence="1">QD2021</strain>
    </source>
</reference>
<dbReference type="EMBL" id="CP136426">
    <property type="protein sequence ID" value="WOC51991.1"/>
    <property type="molecule type" value="Genomic_DNA"/>
</dbReference>
<evidence type="ECO:0000313" key="2">
    <source>
        <dbReference type="Proteomes" id="UP001432059"/>
    </source>
</evidence>
<accession>A0AAU0F1P8</accession>
<protein>
    <submittedName>
        <fullName evidence="1">Uncharacterized protein</fullName>
    </submittedName>
</protein>